<dbReference type="Gene3D" id="1.25.40.180">
    <property type="match status" value="1"/>
</dbReference>
<evidence type="ECO:0000259" key="10">
    <source>
        <dbReference type="PROSITE" id="PS51366"/>
    </source>
</evidence>
<dbReference type="EMBL" id="MU865913">
    <property type="protein sequence ID" value="KAK4456293.1"/>
    <property type="molecule type" value="Genomic_DNA"/>
</dbReference>
<dbReference type="InterPro" id="IPR016024">
    <property type="entry name" value="ARM-type_fold"/>
</dbReference>
<feature type="region of interest" description="Disordered" evidence="9">
    <location>
        <begin position="78"/>
        <end position="109"/>
    </location>
</feature>
<feature type="compositionally biased region" description="Basic and acidic residues" evidence="9">
    <location>
        <begin position="216"/>
        <end position="230"/>
    </location>
</feature>
<keyword evidence="12" id="KW-1185">Reference proteome</keyword>
<feature type="compositionally biased region" description="Basic and acidic residues" evidence="9">
    <location>
        <begin position="812"/>
        <end position="821"/>
    </location>
</feature>
<feature type="compositionally biased region" description="Basic residues" evidence="9">
    <location>
        <begin position="969"/>
        <end position="984"/>
    </location>
</feature>
<dbReference type="FunFam" id="1.25.40.180:FF:000004">
    <property type="entry name" value="pre-mRNA-splicing factor CWC22 homolog"/>
    <property type="match status" value="1"/>
</dbReference>
<dbReference type="InterPro" id="IPR003891">
    <property type="entry name" value="Initiation_fac_eIF4g_MI"/>
</dbReference>
<dbReference type="SMART" id="SM00544">
    <property type="entry name" value="MA3"/>
    <property type="match status" value="1"/>
</dbReference>
<evidence type="ECO:0000256" key="3">
    <source>
        <dbReference type="ARBA" id="ARBA00022664"/>
    </source>
</evidence>
<evidence type="ECO:0000256" key="2">
    <source>
        <dbReference type="ARBA" id="ARBA00006856"/>
    </source>
</evidence>
<comment type="subcellular location">
    <subcellularLocation>
        <location evidence="1">Nucleus</location>
    </subcellularLocation>
</comment>
<dbReference type="Proteomes" id="UP001321760">
    <property type="component" value="Unassembled WGS sequence"/>
</dbReference>
<dbReference type="GO" id="GO:0003723">
    <property type="term" value="F:RNA binding"/>
    <property type="evidence" value="ECO:0007669"/>
    <property type="project" value="InterPro"/>
</dbReference>
<comment type="similarity">
    <text evidence="2">Belongs to the CWC22 family.</text>
</comment>
<feature type="compositionally biased region" description="Low complexity" evidence="9">
    <location>
        <begin position="887"/>
        <end position="896"/>
    </location>
</feature>
<protein>
    <recommendedName>
        <fullName evidence="7">Pre-mRNA-splicing factor CWC22</fullName>
    </recommendedName>
    <alternativeName>
        <fullName evidence="8">Pre-mRNA-splicing factor cwc22</fullName>
    </alternativeName>
</protein>
<dbReference type="PROSITE" id="PS51366">
    <property type="entry name" value="MI"/>
    <property type="match status" value="1"/>
</dbReference>
<name>A0AAV9H766_9PEZI</name>
<feature type="compositionally biased region" description="Low complexity" evidence="9">
    <location>
        <begin position="791"/>
        <end position="806"/>
    </location>
</feature>
<dbReference type="SMART" id="SM00543">
    <property type="entry name" value="MIF4G"/>
    <property type="match status" value="1"/>
</dbReference>
<feature type="region of interest" description="Disordered" evidence="9">
    <location>
        <begin position="780"/>
        <end position="1081"/>
    </location>
</feature>
<feature type="compositionally biased region" description="Low complexity" evidence="9">
    <location>
        <begin position="907"/>
        <end position="927"/>
    </location>
</feature>
<reference evidence="11" key="1">
    <citation type="journal article" date="2023" name="Mol. Phylogenet. Evol.">
        <title>Genome-scale phylogeny and comparative genomics of the fungal order Sordariales.</title>
        <authorList>
            <person name="Hensen N."/>
            <person name="Bonometti L."/>
            <person name="Westerberg I."/>
            <person name="Brannstrom I.O."/>
            <person name="Guillou S."/>
            <person name="Cros-Aarteil S."/>
            <person name="Calhoun S."/>
            <person name="Haridas S."/>
            <person name="Kuo A."/>
            <person name="Mondo S."/>
            <person name="Pangilinan J."/>
            <person name="Riley R."/>
            <person name="LaButti K."/>
            <person name="Andreopoulos B."/>
            <person name="Lipzen A."/>
            <person name="Chen C."/>
            <person name="Yan M."/>
            <person name="Daum C."/>
            <person name="Ng V."/>
            <person name="Clum A."/>
            <person name="Steindorff A."/>
            <person name="Ohm R.A."/>
            <person name="Martin F."/>
            <person name="Silar P."/>
            <person name="Natvig D.O."/>
            <person name="Lalanne C."/>
            <person name="Gautier V."/>
            <person name="Ament-Velasquez S.L."/>
            <person name="Kruys A."/>
            <person name="Hutchinson M.I."/>
            <person name="Powell A.J."/>
            <person name="Barry K."/>
            <person name="Miller A.N."/>
            <person name="Grigoriev I.V."/>
            <person name="Debuchy R."/>
            <person name="Gladieux P."/>
            <person name="Hiltunen Thoren M."/>
            <person name="Johannesson H."/>
        </authorList>
    </citation>
    <scope>NUCLEOTIDE SEQUENCE</scope>
    <source>
        <strain evidence="11">PSN243</strain>
    </source>
</reference>
<feature type="compositionally biased region" description="Low complexity" evidence="9">
    <location>
        <begin position="834"/>
        <end position="853"/>
    </location>
</feature>
<feature type="compositionally biased region" description="Low complexity" evidence="9">
    <location>
        <begin position="937"/>
        <end position="947"/>
    </location>
</feature>
<proteinExistence type="inferred from homology"/>
<feature type="region of interest" description="Disordered" evidence="9">
    <location>
        <begin position="164"/>
        <end position="246"/>
    </location>
</feature>
<feature type="compositionally biased region" description="Acidic residues" evidence="9">
    <location>
        <begin position="541"/>
        <end position="563"/>
    </location>
</feature>
<reference evidence="11" key="2">
    <citation type="submission" date="2023-05" db="EMBL/GenBank/DDBJ databases">
        <authorList>
            <consortium name="Lawrence Berkeley National Laboratory"/>
            <person name="Steindorff A."/>
            <person name="Hensen N."/>
            <person name="Bonometti L."/>
            <person name="Westerberg I."/>
            <person name="Brannstrom I.O."/>
            <person name="Guillou S."/>
            <person name="Cros-Aarteil S."/>
            <person name="Calhoun S."/>
            <person name="Haridas S."/>
            <person name="Kuo A."/>
            <person name="Mondo S."/>
            <person name="Pangilinan J."/>
            <person name="Riley R."/>
            <person name="Labutti K."/>
            <person name="Andreopoulos B."/>
            <person name="Lipzen A."/>
            <person name="Chen C."/>
            <person name="Yanf M."/>
            <person name="Daum C."/>
            <person name="Ng V."/>
            <person name="Clum A."/>
            <person name="Ohm R."/>
            <person name="Martin F."/>
            <person name="Silar P."/>
            <person name="Natvig D."/>
            <person name="Lalanne C."/>
            <person name="Gautier V."/>
            <person name="Ament-Velasquez S.L."/>
            <person name="Kruys A."/>
            <person name="Hutchinson M.I."/>
            <person name="Powell A.J."/>
            <person name="Barry K."/>
            <person name="Miller A.N."/>
            <person name="Grigoriev I.V."/>
            <person name="Debuchy R."/>
            <person name="Gladieux P."/>
            <person name="Thoren M.H."/>
            <person name="Johannesson H."/>
        </authorList>
    </citation>
    <scope>NUCLEOTIDE SEQUENCE</scope>
    <source>
        <strain evidence="11">PSN243</strain>
    </source>
</reference>
<keyword evidence="5" id="KW-0508">mRNA splicing</keyword>
<dbReference type="SUPFAM" id="SSF48371">
    <property type="entry name" value="ARM repeat"/>
    <property type="match status" value="1"/>
</dbReference>
<dbReference type="PANTHER" id="PTHR18034">
    <property type="entry name" value="CELL CYCLE CONTROL PROTEIN CWF22-RELATED"/>
    <property type="match status" value="1"/>
</dbReference>
<feature type="region of interest" description="Disordered" evidence="9">
    <location>
        <begin position="536"/>
        <end position="572"/>
    </location>
</feature>
<keyword evidence="6" id="KW-0539">Nucleus</keyword>
<organism evidence="11 12">
    <name type="scientific">Podospora aff. communis PSN243</name>
    <dbReference type="NCBI Taxonomy" id="3040156"/>
    <lineage>
        <taxon>Eukaryota</taxon>
        <taxon>Fungi</taxon>
        <taxon>Dikarya</taxon>
        <taxon>Ascomycota</taxon>
        <taxon>Pezizomycotina</taxon>
        <taxon>Sordariomycetes</taxon>
        <taxon>Sordariomycetidae</taxon>
        <taxon>Sordariales</taxon>
        <taxon>Podosporaceae</taxon>
        <taxon>Podospora</taxon>
    </lineage>
</organism>
<evidence type="ECO:0000256" key="9">
    <source>
        <dbReference type="SAM" id="MobiDB-lite"/>
    </source>
</evidence>
<dbReference type="PANTHER" id="PTHR18034:SF3">
    <property type="entry name" value="PRE-MRNA-SPLICING FACTOR CWC22 HOMOLOG"/>
    <property type="match status" value="1"/>
</dbReference>
<dbReference type="Pfam" id="PF02854">
    <property type="entry name" value="MIF4G"/>
    <property type="match status" value="1"/>
</dbReference>
<feature type="compositionally biased region" description="Basic and acidic residues" evidence="9">
    <location>
        <begin position="189"/>
        <end position="201"/>
    </location>
</feature>
<evidence type="ECO:0000256" key="8">
    <source>
        <dbReference type="ARBA" id="ARBA00069506"/>
    </source>
</evidence>
<dbReference type="Pfam" id="PF02847">
    <property type="entry name" value="MA3"/>
    <property type="match status" value="1"/>
</dbReference>
<dbReference type="GO" id="GO:0071013">
    <property type="term" value="C:catalytic step 2 spliceosome"/>
    <property type="evidence" value="ECO:0007669"/>
    <property type="project" value="TreeGrafter"/>
</dbReference>
<keyword evidence="3" id="KW-0507">mRNA processing</keyword>
<evidence type="ECO:0000256" key="7">
    <source>
        <dbReference type="ARBA" id="ARBA00040804"/>
    </source>
</evidence>
<accession>A0AAV9H766</accession>
<evidence type="ECO:0000256" key="1">
    <source>
        <dbReference type="ARBA" id="ARBA00004123"/>
    </source>
</evidence>
<evidence type="ECO:0000256" key="6">
    <source>
        <dbReference type="ARBA" id="ARBA00023242"/>
    </source>
</evidence>
<feature type="compositionally biased region" description="Basic residues" evidence="9">
    <location>
        <begin position="82"/>
        <end position="94"/>
    </location>
</feature>
<feature type="domain" description="MI" evidence="10">
    <location>
        <begin position="579"/>
        <end position="695"/>
    </location>
</feature>
<evidence type="ECO:0000313" key="12">
    <source>
        <dbReference type="Proteomes" id="UP001321760"/>
    </source>
</evidence>
<dbReference type="InterPro" id="IPR003890">
    <property type="entry name" value="MIF4G-like_typ-3"/>
</dbReference>
<dbReference type="GO" id="GO:0000398">
    <property type="term" value="P:mRNA splicing, via spliceosome"/>
    <property type="evidence" value="ECO:0007669"/>
    <property type="project" value="TreeGrafter"/>
</dbReference>
<dbReference type="AlphaFoldDB" id="A0AAV9H766"/>
<gene>
    <name evidence="11" type="ORF">QBC34DRAFT_340546</name>
</gene>
<evidence type="ECO:0000256" key="5">
    <source>
        <dbReference type="ARBA" id="ARBA00023187"/>
    </source>
</evidence>
<dbReference type="InterPro" id="IPR050781">
    <property type="entry name" value="CWC22_splicing_factor"/>
</dbReference>
<keyword evidence="4" id="KW-0747">Spliceosome</keyword>
<comment type="caution">
    <text evidence="11">The sequence shown here is derived from an EMBL/GenBank/DDBJ whole genome shotgun (WGS) entry which is preliminary data.</text>
</comment>
<sequence length="1081" mass="121808">MTTLRKEPTTAEPRRMRITGMRMAQTRGGKKFWRGWSESTKGWGYVSIFLLVGERGEGWSWFGSGMDPSSGGFVMDGLEGGRRRRGRAHTISRRKTTEDATSMARPTSECGCRGCGEGCDAAHTWPELTIAVGRSRRQGFWRAEERAGGLAPLFSRYTTKMASADMMSPAQPHRGSSLSPSPGPRSPLPRRDRSLTPRRDASPLPRSPPRRHSPLPRRDADRYRPMKERSPPPPPPAAPKTEEEKLEAARAEYQKLLNLRSQGVYLPPQKLRALQAAITDKTTKEYQRMAWEALKKSINGLVNKVNTANIKFVVPELFGENLIRGRGLFCQSLLKAQHASLPFTPIYACLAAICNTKLPQVGELLVKRLVLRFRKAFKRNDKAVCLSSTMFIAHLVNNQVVHEMLAAQILLLLLNKPTDDSVEIAVGLMREVGLFLEEMSPAIAHAVFDQFRNILHEADLDRRTQYMIEVLFQVRKDKYKDHPVIKEELDLVEEEDQITHRIGLDDEIETQDSLNIFKFDPDWEANENEYKKLKAEILGEGSDDEDDDEDDESGSESESEDEEQKAMEIKDQSNADLVNLRKTIYLSIQSSADPEEAAHKLMKLRLPAGQEPELVSMIVESCAQEKVYLKFMGLLGERFARLNRMWMELFEESFVKYYSTIHRYETNKLRNIARFFGHLLATDSIGWHVFSTIHLNEEETTASSRIFIKILFEDLQENMGTAKLKQRLSEDMLQSSLQGIFPRDTARNIRFSINYFTSIKMGFLTEEMRTFLANMPKPALPAPPADDSDSESVSSYSSYTGSYSSRSRSRTPRRDAPERGRSTSRTPPRRIRGRSYSSSRSRSYTRSVSSGRSGSRDSRSPPPRRAAPRDPRSASPRRAPRGRGRSYTRSPTRSRSPAPPPRRGRTSSRSDSGSPLPLRNRPRSPAGGAPPPRRRGSSYSASPSRSRSPPPAGPSQRHRRASSSVSPAPRKKLGLRRPNTRSRTRSPPPSRGQGGGRYRQRDSVSPYSARPPPPGSRGCGYPRDDFRRGPPPGPPPRGRGYRDSRSRTRSPSPGPNKRRRYSSSRSRSPSPPPAKRGRISN</sequence>
<evidence type="ECO:0000313" key="11">
    <source>
        <dbReference type="EMBL" id="KAK4456293.1"/>
    </source>
</evidence>
<evidence type="ECO:0000256" key="4">
    <source>
        <dbReference type="ARBA" id="ARBA00022728"/>
    </source>
</evidence>